<evidence type="ECO:0000256" key="1">
    <source>
        <dbReference type="ARBA" id="ARBA00004429"/>
    </source>
</evidence>
<keyword evidence="6 9" id="KW-1133">Transmembrane helix</keyword>
<comment type="caution">
    <text evidence="10">The sequence shown here is derived from an EMBL/GenBank/DDBJ whole genome shotgun (WGS) entry which is preliminary data.</text>
</comment>
<keyword evidence="7 9" id="KW-0472">Membrane</keyword>
<accession>A0ABR8KU72</accession>
<dbReference type="Pfam" id="PF06146">
    <property type="entry name" value="PsiE"/>
    <property type="match status" value="1"/>
</dbReference>
<sequence length="140" mass="15169">MNQPTPSPASTDAPDANSSDEGDHASKLFKLVERFLLVITMIMTLAAVGVEVWTVIDRGTIELADLLLMFLYTEVVGMIAVFYTGKGLFFVFPIFIAITAIARLIVLQGKDMAPENVLYEAAAILLLTIAALVMGRFGSK</sequence>
<name>A0ABR8KU72_9SPHN</name>
<evidence type="ECO:0000313" key="10">
    <source>
        <dbReference type="EMBL" id="MBD2843509.1"/>
    </source>
</evidence>
<feature type="transmembrane region" description="Helical" evidence="9">
    <location>
        <begin position="89"/>
        <end position="106"/>
    </location>
</feature>
<evidence type="ECO:0000256" key="9">
    <source>
        <dbReference type="SAM" id="Phobius"/>
    </source>
</evidence>
<feature type="transmembrane region" description="Helical" evidence="9">
    <location>
        <begin position="118"/>
        <end position="137"/>
    </location>
</feature>
<comment type="similarity">
    <text evidence="2">Belongs to the PsiE family.</text>
</comment>
<comment type="subcellular location">
    <subcellularLocation>
        <location evidence="1">Cell inner membrane</location>
        <topology evidence="1">Multi-pass membrane protein</topology>
    </subcellularLocation>
</comment>
<feature type="region of interest" description="Disordered" evidence="8">
    <location>
        <begin position="1"/>
        <end position="21"/>
    </location>
</feature>
<feature type="transmembrane region" description="Helical" evidence="9">
    <location>
        <begin position="35"/>
        <end position="56"/>
    </location>
</feature>
<keyword evidence="5 9" id="KW-0812">Transmembrane</keyword>
<evidence type="ECO:0000256" key="8">
    <source>
        <dbReference type="SAM" id="MobiDB-lite"/>
    </source>
</evidence>
<organism evidence="10 11">
    <name type="scientific">Erythrobacter rubeus</name>
    <dbReference type="NCBI Taxonomy" id="2760803"/>
    <lineage>
        <taxon>Bacteria</taxon>
        <taxon>Pseudomonadati</taxon>
        <taxon>Pseudomonadota</taxon>
        <taxon>Alphaproteobacteria</taxon>
        <taxon>Sphingomonadales</taxon>
        <taxon>Erythrobacteraceae</taxon>
        <taxon>Erythrobacter/Porphyrobacter group</taxon>
        <taxon>Erythrobacter</taxon>
    </lineage>
</organism>
<keyword evidence="4" id="KW-1003">Cell membrane</keyword>
<evidence type="ECO:0000313" key="11">
    <source>
        <dbReference type="Proteomes" id="UP000635384"/>
    </source>
</evidence>
<evidence type="ECO:0000256" key="5">
    <source>
        <dbReference type="ARBA" id="ARBA00022692"/>
    </source>
</evidence>
<dbReference type="Proteomes" id="UP000635384">
    <property type="component" value="Unassembled WGS sequence"/>
</dbReference>
<feature type="transmembrane region" description="Helical" evidence="9">
    <location>
        <begin position="63"/>
        <end position="83"/>
    </location>
</feature>
<reference evidence="10 11" key="1">
    <citation type="submission" date="2020-09" db="EMBL/GenBank/DDBJ databases">
        <authorList>
            <person name="Yoon J.-W."/>
        </authorList>
    </citation>
    <scope>NUCLEOTIDE SEQUENCE [LARGE SCALE GENOMIC DNA]</scope>
    <source>
        <strain evidence="10 11">KMU-140</strain>
    </source>
</reference>
<protein>
    <recommendedName>
        <fullName evidence="3">Protein PsiE</fullName>
    </recommendedName>
</protein>
<feature type="compositionally biased region" description="Polar residues" evidence="8">
    <location>
        <begin position="1"/>
        <end position="10"/>
    </location>
</feature>
<proteinExistence type="inferred from homology"/>
<dbReference type="RefSeq" id="WP_190788864.1">
    <property type="nucleotide sequence ID" value="NZ_JACXLC010000001.1"/>
</dbReference>
<keyword evidence="11" id="KW-1185">Reference proteome</keyword>
<dbReference type="PANTHER" id="PTHR37819:SF1">
    <property type="entry name" value="PROTEIN PSIE"/>
    <property type="match status" value="1"/>
</dbReference>
<evidence type="ECO:0000256" key="3">
    <source>
        <dbReference type="ARBA" id="ARBA00021903"/>
    </source>
</evidence>
<dbReference type="PANTHER" id="PTHR37819">
    <property type="entry name" value="PROTEIN PSIE"/>
    <property type="match status" value="1"/>
</dbReference>
<dbReference type="InterPro" id="IPR009315">
    <property type="entry name" value="P_starv_induced_PsiE"/>
</dbReference>
<gene>
    <name evidence="10" type="ORF">IB285_14705</name>
</gene>
<evidence type="ECO:0000256" key="6">
    <source>
        <dbReference type="ARBA" id="ARBA00022989"/>
    </source>
</evidence>
<evidence type="ECO:0000256" key="2">
    <source>
        <dbReference type="ARBA" id="ARBA00005632"/>
    </source>
</evidence>
<dbReference type="InterPro" id="IPR020948">
    <property type="entry name" value="P_starv_induced_PsiE-like"/>
</dbReference>
<evidence type="ECO:0000256" key="7">
    <source>
        <dbReference type="ARBA" id="ARBA00023136"/>
    </source>
</evidence>
<dbReference type="EMBL" id="JACXLC010000001">
    <property type="protein sequence ID" value="MBD2843509.1"/>
    <property type="molecule type" value="Genomic_DNA"/>
</dbReference>
<evidence type="ECO:0000256" key="4">
    <source>
        <dbReference type="ARBA" id="ARBA00022475"/>
    </source>
</evidence>